<dbReference type="RefSeq" id="WP_068805741.1">
    <property type="nucleotide sequence ID" value="NZ_CP014671.1"/>
</dbReference>
<keyword evidence="4" id="KW-1185">Reference proteome</keyword>
<accession>A0A1B1YVJ2</accession>
<protein>
    <submittedName>
        <fullName evidence="3">Uncharacterized protein</fullName>
    </submittedName>
</protein>
<dbReference type="Proteomes" id="UP000092952">
    <property type="component" value="Chromosome"/>
</dbReference>
<dbReference type="EMBL" id="CP014671">
    <property type="protein sequence ID" value="ANX04801.1"/>
    <property type="molecule type" value="Genomic_DNA"/>
</dbReference>
<dbReference type="Gene3D" id="1.25.40.10">
    <property type="entry name" value="Tetratricopeptide repeat domain"/>
    <property type="match status" value="1"/>
</dbReference>
<keyword evidence="2" id="KW-0732">Signal</keyword>
<organism evidence="3 4">
    <name type="scientific">Immundisolibacter cernigliae</name>
    <dbReference type="NCBI Taxonomy" id="1810504"/>
    <lineage>
        <taxon>Bacteria</taxon>
        <taxon>Pseudomonadati</taxon>
        <taxon>Pseudomonadota</taxon>
        <taxon>Gammaproteobacteria</taxon>
        <taxon>Immundisolibacterales</taxon>
        <taxon>Immundisolibacteraceae</taxon>
        <taxon>Immundisolibacter</taxon>
    </lineage>
</organism>
<feature type="region of interest" description="Disordered" evidence="1">
    <location>
        <begin position="29"/>
        <end position="98"/>
    </location>
</feature>
<evidence type="ECO:0000313" key="3">
    <source>
        <dbReference type="EMBL" id="ANX04801.1"/>
    </source>
</evidence>
<gene>
    <name evidence="3" type="ORF">PG2T_11910</name>
</gene>
<feature type="signal peptide" evidence="2">
    <location>
        <begin position="1"/>
        <end position="33"/>
    </location>
</feature>
<sequence length="184" mass="19441">MALAAQAVLNRRSKPWWRLLLAGPLLLAGCVSAPPPRPEPPPPPPVSQAPQAPLPPAQPLPRPQPPTSAIIRPGPPPSAPPVSATPAPPAQPTATGSLVAMADRQAAAGDYASAAAQLERALRIRPQDPVLWQKLAWLRLQNGDFDQAATLASRSDSLAGNNAAVREQNRRIVDLARARQRPSE</sequence>
<proteinExistence type="predicted"/>
<dbReference type="InParanoid" id="A0A1B1YVJ2"/>
<feature type="chain" id="PRO_5008533028" evidence="2">
    <location>
        <begin position="34"/>
        <end position="184"/>
    </location>
</feature>
<evidence type="ECO:0000256" key="2">
    <source>
        <dbReference type="SAM" id="SignalP"/>
    </source>
</evidence>
<dbReference type="KEGG" id="gbi:PG2T_11910"/>
<dbReference type="STRING" id="1810504.PG2T_11910"/>
<dbReference type="SUPFAM" id="SSF48452">
    <property type="entry name" value="TPR-like"/>
    <property type="match status" value="1"/>
</dbReference>
<name>A0A1B1YVJ2_9GAMM</name>
<evidence type="ECO:0000256" key="1">
    <source>
        <dbReference type="SAM" id="MobiDB-lite"/>
    </source>
</evidence>
<reference evidence="4" key="1">
    <citation type="submission" date="2016-03" db="EMBL/GenBank/DDBJ databases">
        <title>Complete genome sequence of Solimmundus cernigliae, representing a novel lineage of polycyclic aromatic hydrocarbon degraders within the Gammaproteobacteria.</title>
        <authorList>
            <person name="Singleton D.R."/>
            <person name="Dickey A.N."/>
            <person name="Scholl E.H."/>
            <person name="Wright F.A."/>
            <person name="Aitken M.D."/>
        </authorList>
    </citation>
    <scope>NUCLEOTIDE SEQUENCE [LARGE SCALE GENOMIC DNA]</scope>
    <source>
        <strain evidence="4">TR3.2</strain>
    </source>
</reference>
<dbReference type="Pfam" id="PF14559">
    <property type="entry name" value="TPR_19"/>
    <property type="match status" value="1"/>
</dbReference>
<evidence type="ECO:0000313" key="4">
    <source>
        <dbReference type="Proteomes" id="UP000092952"/>
    </source>
</evidence>
<dbReference type="OrthoDB" id="5570544at2"/>
<feature type="compositionally biased region" description="Pro residues" evidence="1">
    <location>
        <begin position="33"/>
        <end position="66"/>
    </location>
</feature>
<dbReference type="AlphaFoldDB" id="A0A1B1YVJ2"/>
<dbReference type="InterPro" id="IPR011990">
    <property type="entry name" value="TPR-like_helical_dom_sf"/>
</dbReference>